<evidence type="ECO:0000313" key="2">
    <source>
        <dbReference type="EMBL" id="GMN37720.1"/>
    </source>
</evidence>
<evidence type="ECO:0000256" key="1">
    <source>
        <dbReference type="ARBA" id="ARBA00022679"/>
    </source>
</evidence>
<keyword evidence="1" id="KW-0808">Transferase</keyword>
<organism evidence="2 3">
    <name type="scientific">Ficus carica</name>
    <name type="common">Common fig</name>
    <dbReference type="NCBI Taxonomy" id="3494"/>
    <lineage>
        <taxon>Eukaryota</taxon>
        <taxon>Viridiplantae</taxon>
        <taxon>Streptophyta</taxon>
        <taxon>Embryophyta</taxon>
        <taxon>Tracheophyta</taxon>
        <taxon>Spermatophyta</taxon>
        <taxon>Magnoliopsida</taxon>
        <taxon>eudicotyledons</taxon>
        <taxon>Gunneridae</taxon>
        <taxon>Pentapetalae</taxon>
        <taxon>rosids</taxon>
        <taxon>fabids</taxon>
        <taxon>Rosales</taxon>
        <taxon>Moraceae</taxon>
        <taxon>Ficeae</taxon>
        <taxon>Ficus</taxon>
    </lineage>
</organism>
<accession>A0AA88CZA1</accession>
<name>A0AA88CZA1_FICCA</name>
<comment type="caution">
    <text evidence="2">The sequence shown here is derived from an EMBL/GenBank/DDBJ whole genome shotgun (WGS) entry which is preliminary data.</text>
</comment>
<sequence length="315" mass="35252">MRMSSWKLCWTGSRTPSPKRWFTYLFRLAGRLKMIKGENPPSYSVFLDCNDSPGAKFIYATLDVSVYDILSQTCVPPFVQSFFDHYKAVNHDGHTMSLLSVQVNELVNGVFIGRYMNHCLGDGTSSTLEGHGPIINLPHTNPDEFISRFEASEFKETIFHFSVGSIAKLKAKANAECNCCNEISSLQSLSALVWSIAGELLERDLGWAAWKVHQAVTDYDDKAIHEFLNSWLRSPYVFQFGQLFDRFNKYGSEFGMGNALALRSGYANKFDGQISCYPGREGGGSIDLEMCLSPDTMRALESNVKFMEAAGLTIT</sequence>
<dbReference type="Gene3D" id="3.30.559.10">
    <property type="entry name" value="Chloramphenicol acetyltransferase-like domain"/>
    <property type="match status" value="3"/>
</dbReference>
<dbReference type="Pfam" id="PF02458">
    <property type="entry name" value="Transferase"/>
    <property type="match status" value="2"/>
</dbReference>
<dbReference type="EMBL" id="BTGU01000007">
    <property type="protein sequence ID" value="GMN37720.1"/>
    <property type="molecule type" value="Genomic_DNA"/>
</dbReference>
<dbReference type="GO" id="GO:0016740">
    <property type="term" value="F:transferase activity"/>
    <property type="evidence" value="ECO:0007669"/>
    <property type="project" value="UniProtKB-KW"/>
</dbReference>
<dbReference type="InterPro" id="IPR051283">
    <property type="entry name" value="Sec_Metabolite_Acyltrans"/>
</dbReference>
<dbReference type="InterPro" id="IPR023213">
    <property type="entry name" value="CAT-like_dom_sf"/>
</dbReference>
<dbReference type="Gramene" id="FCD_00009604-RA">
    <property type="protein sequence ID" value="FCD_00009604-RA:cds"/>
    <property type="gene ID" value="FCD_00009604"/>
</dbReference>
<gene>
    <name evidence="2" type="ORF">TIFTF001_007051</name>
</gene>
<dbReference type="AlphaFoldDB" id="A0AA88CZA1"/>
<dbReference type="PANTHER" id="PTHR31896">
    <property type="entry name" value="FAMILY REGULATORY PROTEIN, PUTATIVE (AFU_ORTHOLOGUE AFUA_3G14730)-RELATED"/>
    <property type="match status" value="1"/>
</dbReference>
<proteinExistence type="predicted"/>
<protein>
    <submittedName>
        <fullName evidence="2">Uncharacterized protein</fullName>
    </submittedName>
</protein>
<dbReference type="Proteomes" id="UP001187192">
    <property type="component" value="Unassembled WGS sequence"/>
</dbReference>
<reference evidence="2" key="1">
    <citation type="submission" date="2023-07" db="EMBL/GenBank/DDBJ databases">
        <title>draft genome sequence of fig (Ficus carica).</title>
        <authorList>
            <person name="Takahashi T."/>
            <person name="Nishimura K."/>
        </authorList>
    </citation>
    <scope>NUCLEOTIDE SEQUENCE</scope>
</reference>
<keyword evidence="3" id="KW-1185">Reference proteome</keyword>
<dbReference type="PANTHER" id="PTHR31896:SF12">
    <property type="entry name" value="HXXXD-TYPE ACYL-TRANSFERASE FAMILY PROTEIN"/>
    <property type="match status" value="1"/>
</dbReference>
<evidence type="ECO:0000313" key="3">
    <source>
        <dbReference type="Proteomes" id="UP001187192"/>
    </source>
</evidence>